<protein>
    <submittedName>
        <fullName evidence="2">Uncharacterized protein</fullName>
    </submittedName>
</protein>
<reference evidence="2 3" key="1">
    <citation type="journal article" date="2016" name="Nat. Commun.">
        <title>Thousands of microbial genomes shed light on interconnected biogeochemical processes in an aquifer system.</title>
        <authorList>
            <person name="Anantharaman K."/>
            <person name="Brown C.T."/>
            <person name="Hug L.A."/>
            <person name="Sharon I."/>
            <person name="Castelle C.J."/>
            <person name="Probst A.J."/>
            <person name="Thomas B.C."/>
            <person name="Singh A."/>
            <person name="Wilkins M.J."/>
            <person name="Karaoz U."/>
            <person name="Brodie E.L."/>
            <person name="Williams K.H."/>
            <person name="Hubbard S.S."/>
            <person name="Banfield J.F."/>
        </authorList>
    </citation>
    <scope>NUCLEOTIDE SEQUENCE [LARGE SCALE GENOMIC DNA]</scope>
</reference>
<organism evidence="2 3">
    <name type="scientific">Candidatus Daviesbacteria bacterium RIFCSPHIGHO2_12_FULL_37_11</name>
    <dbReference type="NCBI Taxonomy" id="1797777"/>
    <lineage>
        <taxon>Bacteria</taxon>
        <taxon>Candidatus Daviesiibacteriota</taxon>
    </lineage>
</organism>
<proteinExistence type="predicted"/>
<keyword evidence="1" id="KW-0812">Transmembrane</keyword>
<accession>A0A1F5KAW1</accession>
<gene>
    <name evidence="2" type="ORF">A3F00_02135</name>
</gene>
<keyword evidence="1" id="KW-1133">Transmembrane helix</keyword>
<comment type="caution">
    <text evidence="2">The sequence shown here is derived from an EMBL/GenBank/DDBJ whole genome shotgun (WGS) entry which is preliminary data.</text>
</comment>
<dbReference type="Proteomes" id="UP000176527">
    <property type="component" value="Unassembled WGS sequence"/>
</dbReference>
<dbReference type="EMBL" id="MFDE01000032">
    <property type="protein sequence ID" value="OGE37978.1"/>
    <property type="molecule type" value="Genomic_DNA"/>
</dbReference>
<dbReference type="AlphaFoldDB" id="A0A1F5KAW1"/>
<evidence type="ECO:0000313" key="2">
    <source>
        <dbReference type="EMBL" id="OGE37978.1"/>
    </source>
</evidence>
<keyword evidence="1" id="KW-0472">Membrane</keyword>
<name>A0A1F5KAW1_9BACT</name>
<evidence type="ECO:0000313" key="3">
    <source>
        <dbReference type="Proteomes" id="UP000176527"/>
    </source>
</evidence>
<evidence type="ECO:0000256" key="1">
    <source>
        <dbReference type="SAM" id="Phobius"/>
    </source>
</evidence>
<sequence length="141" mass="15181">MNTDLNQKNRLTLLLAALGVVIFILITSTWIFKDSLFSTLFPKPESRAEADISTPAEVKIRLTRGIITGISGSGLLINTATGSANFSISTTNDFQRLLSGTLEGGDAVTATSSAQQLQPNQEVLIITDKLTNQVLAVYILR</sequence>
<feature type="transmembrane region" description="Helical" evidence="1">
    <location>
        <begin position="12"/>
        <end position="32"/>
    </location>
</feature>